<evidence type="ECO:0000256" key="9">
    <source>
        <dbReference type="ARBA" id="ARBA00023136"/>
    </source>
</evidence>
<dbReference type="FunCoup" id="T1G4T1">
    <property type="interactions" value="2227"/>
</dbReference>
<dbReference type="GO" id="GO:0050291">
    <property type="term" value="F:sphingosine N-acyltransferase activity"/>
    <property type="evidence" value="ECO:0000318"/>
    <property type="project" value="GO_Central"/>
</dbReference>
<protein>
    <recommendedName>
        <fullName evidence="19">TLC domain-containing protein</fullName>
    </recommendedName>
</protein>
<dbReference type="GO" id="GO:0005789">
    <property type="term" value="C:endoplasmic reticulum membrane"/>
    <property type="evidence" value="ECO:0007669"/>
    <property type="project" value="UniProtKB-SubCell"/>
</dbReference>
<dbReference type="AlphaFoldDB" id="T1G4T1"/>
<dbReference type="SMART" id="SM00724">
    <property type="entry name" value="TLC"/>
    <property type="match status" value="1"/>
</dbReference>
<evidence type="ECO:0000256" key="3">
    <source>
        <dbReference type="ARBA" id="ARBA00004991"/>
    </source>
</evidence>
<dbReference type="CTD" id="20216079"/>
<dbReference type="InterPro" id="IPR006634">
    <property type="entry name" value="TLC-dom"/>
</dbReference>
<proteinExistence type="predicted"/>
<dbReference type="STRING" id="6412.T1G4T1"/>
<sequence length="373" mass="44994">MAENDGGVYSVYLTVKNIFWSESFWLPSNTTWAVLERTEERFFPSASDLWIPFPLAVFLFFLRLMWERYVALPIGRQYKLRELCQKKPIPNEVLEKLFKKNKKVLPSKEHMKSLMKELDMSEIQIERWWRRRRVQDKPSEMQRFRETSWRFIFYFFAFWGGLITLWDKSWFWDTDHCWYDYPTQHVYPDIWYYYMIEISFYWSLVLSLFMDIRRKDFKEMIVHHIVTISLMAMSYSANFMRIGSLIMCVHDAVDWIMELGKLANYCKYRKTTDLIFVCFTVVWFITRICIYPFYILKSTLFEATKIVGMANIYFVYNGLLCTLQVLHIIWFAMILKMAYYYVIKGQVCGVAVCGFVTVWVGRFCVCARVCVTL</sequence>
<dbReference type="GeneID" id="20216079"/>
<evidence type="ECO:0000313" key="16">
    <source>
        <dbReference type="EMBL" id="ESO00902.1"/>
    </source>
</evidence>
<feature type="transmembrane region" description="Helical" evidence="13">
    <location>
        <begin position="151"/>
        <end position="171"/>
    </location>
</feature>
<dbReference type="EMBL" id="KB096864">
    <property type="protein sequence ID" value="ESO00902.1"/>
    <property type="molecule type" value="Genomic_DNA"/>
</dbReference>
<comment type="catalytic activity">
    <reaction evidence="10">
        <text>sphinganine + octadecanoyl-CoA = N-(octadecanoyl)-sphinganine + CoA + H(+)</text>
        <dbReference type="Rhea" id="RHEA:36547"/>
        <dbReference type="ChEBI" id="CHEBI:15378"/>
        <dbReference type="ChEBI" id="CHEBI:57287"/>
        <dbReference type="ChEBI" id="CHEBI:57394"/>
        <dbReference type="ChEBI" id="CHEBI:57817"/>
        <dbReference type="ChEBI" id="CHEBI:67033"/>
    </reaction>
    <physiologicalReaction direction="left-to-right" evidence="10">
        <dbReference type="Rhea" id="RHEA:36548"/>
    </physiologicalReaction>
</comment>
<dbReference type="eggNOG" id="KOG1607">
    <property type="taxonomic scope" value="Eukaryota"/>
</dbReference>
<dbReference type="Gene3D" id="1.10.10.60">
    <property type="entry name" value="Homeodomain-like"/>
    <property type="match status" value="1"/>
</dbReference>
<dbReference type="Proteomes" id="UP000015101">
    <property type="component" value="Unassembled WGS sequence"/>
</dbReference>
<name>T1G4T1_HELRO</name>
<evidence type="ECO:0000256" key="10">
    <source>
        <dbReference type="ARBA" id="ARBA00049036"/>
    </source>
</evidence>
<evidence type="ECO:0000313" key="17">
    <source>
        <dbReference type="EnsemblMetazoa" id="HelroP82517"/>
    </source>
</evidence>
<keyword evidence="4" id="KW-0808">Transferase</keyword>
<dbReference type="EMBL" id="AMQM01005255">
    <property type="status" value="NOT_ANNOTATED_CDS"/>
    <property type="molecule type" value="Genomic_DNA"/>
</dbReference>
<comment type="pathway">
    <text evidence="3">Sphingolipid metabolism.</text>
</comment>
<feature type="domain" description="TLC" evidence="15">
    <location>
        <begin position="142"/>
        <end position="343"/>
    </location>
</feature>
<dbReference type="Pfam" id="PF03798">
    <property type="entry name" value="TRAM_LAG1_CLN8"/>
    <property type="match status" value="1"/>
</dbReference>
<feature type="domain" description="Homeobox" evidence="14">
    <location>
        <begin position="92"/>
        <end position="139"/>
    </location>
</feature>
<dbReference type="PIRSF" id="PIRSF005225">
    <property type="entry name" value="LAG1_LAC1"/>
    <property type="match status" value="1"/>
</dbReference>
<feature type="transmembrane region" description="Helical" evidence="13">
    <location>
        <begin position="49"/>
        <end position="66"/>
    </location>
</feature>
<dbReference type="RefSeq" id="XP_009021073.1">
    <property type="nucleotide sequence ID" value="XM_009022825.1"/>
</dbReference>
<keyword evidence="5 12" id="KW-0812">Transmembrane</keyword>
<evidence type="ECO:0000256" key="6">
    <source>
        <dbReference type="ARBA" id="ARBA00022824"/>
    </source>
</evidence>
<dbReference type="InterPro" id="IPR009057">
    <property type="entry name" value="Homeodomain-like_sf"/>
</dbReference>
<evidence type="ECO:0000259" key="14">
    <source>
        <dbReference type="PROSITE" id="PS50071"/>
    </source>
</evidence>
<evidence type="ECO:0000256" key="8">
    <source>
        <dbReference type="ARBA" id="ARBA00023098"/>
    </source>
</evidence>
<evidence type="ECO:0000256" key="1">
    <source>
        <dbReference type="ARBA" id="ARBA00004477"/>
    </source>
</evidence>
<dbReference type="OrthoDB" id="537032at2759"/>
<comment type="pathway">
    <text evidence="2">Lipid metabolism; sphingolipid metabolism.</text>
</comment>
<feature type="transmembrane region" description="Helical" evidence="13">
    <location>
        <begin position="191"/>
        <end position="210"/>
    </location>
</feature>
<keyword evidence="7 13" id="KW-1133">Transmembrane helix</keyword>
<comment type="subcellular location">
    <subcellularLocation>
        <location evidence="1">Endoplasmic reticulum membrane</location>
        <topology evidence="1">Multi-pass membrane protein</topology>
    </subcellularLocation>
    <subcellularLocation>
        <location evidence="11">Nucleus</location>
    </subcellularLocation>
</comment>
<dbReference type="FunFam" id="1.10.10.60:FF:000020">
    <property type="entry name" value="Ceramide synthase 5"/>
    <property type="match status" value="1"/>
</dbReference>
<keyword evidence="11" id="KW-0539">Nucleus</keyword>
<evidence type="ECO:0000256" key="12">
    <source>
        <dbReference type="PROSITE-ProRule" id="PRU00205"/>
    </source>
</evidence>
<dbReference type="KEGG" id="hro:HELRODRAFT_82517"/>
<evidence type="ECO:0000256" key="7">
    <source>
        <dbReference type="ARBA" id="ARBA00022989"/>
    </source>
</evidence>
<dbReference type="PROSITE" id="PS50922">
    <property type="entry name" value="TLC"/>
    <property type="match status" value="1"/>
</dbReference>
<keyword evidence="18" id="KW-1185">Reference proteome</keyword>
<gene>
    <name evidence="17" type="primary">20216079</name>
    <name evidence="16" type="ORF">HELRODRAFT_82517</name>
</gene>
<feature type="transmembrane region" description="Helical" evidence="13">
    <location>
        <begin position="274"/>
        <end position="294"/>
    </location>
</feature>
<evidence type="ECO:0008006" key="19">
    <source>
        <dbReference type="Google" id="ProtNLM"/>
    </source>
</evidence>
<evidence type="ECO:0000256" key="13">
    <source>
        <dbReference type="SAM" id="Phobius"/>
    </source>
</evidence>
<accession>T1G4T1</accession>
<feature type="DNA-binding region" description="Homeobox" evidence="11">
    <location>
        <begin position="94"/>
        <end position="140"/>
    </location>
</feature>
<evidence type="ECO:0000256" key="4">
    <source>
        <dbReference type="ARBA" id="ARBA00022679"/>
    </source>
</evidence>
<dbReference type="CDD" id="cd00086">
    <property type="entry name" value="homeodomain"/>
    <property type="match status" value="1"/>
</dbReference>
<dbReference type="PROSITE" id="PS50071">
    <property type="entry name" value="HOMEOBOX_2"/>
    <property type="match status" value="1"/>
</dbReference>
<keyword evidence="9 12" id="KW-0472">Membrane</keyword>
<dbReference type="GO" id="GO:0046513">
    <property type="term" value="P:ceramide biosynthetic process"/>
    <property type="evidence" value="ECO:0000318"/>
    <property type="project" value="GO_Central"/>
</dbReference>
<evidence type="ECO:0000256" key="2">
    <source>
        <dbReference type="ARBA" id="ARBA00004760"/>
    </source>
</evidence>
<organism evidence="17 18">
    <name type="scientific">Helobdella robusta</name>
    <name type="common">Californian leech</name>
    <dbReference type="NCBI Taxonomy" id="6412"/>
    <lineage>
        <taxon>Eukaryota</taxon>
        <taxon>Metazoa</taxon>
        <taxon>Spiralia</taxon>
        <taxon>Lophotrochozoa</taxon>
        <taxon>Annelida</taxon>
        <taxon>Clitellata</taxon>
        <taxon>Hirudinea</taxon>
        <taxon>Rhynchobdellida</taxon>
        <taxon>Glossiphoniidae</taxon>
        <taxon>Helobdella</taxon>
    </lineage>
</organism>
<evidence type="ECO:0000259" key="15">
    <source>
        <dbReference type="PROSITE" id="PS50922"/>
    </source>
</evidence>
<dbReference type="InterPro" id="IPR016439">
    <property type="entry name" value="Lag1/Lac1-like"/>
</dbReference>
<dbReference type="InParanoid" id="T1G4T1"/>
<reference evidence="16 18" key="2">
    <citation type="journal article" date="2013" name="Nature">
        <title>Insights into bilaterian evolution from three spiralian genomes.</title>
        <authorList>
            <person name="Simakov O."/>
            <person name="Marletaz F."/>
            <person name="Cho S.J."/>
            <person name="Edsinger-Gonzales E."/>
            <person name="Havlak P."/>
            <person name="Hellsten U."/>
            <person name="Kuo D.H."/>
            <person name="Larsson T."/>
            <person name="Lv J."/>
            <person name="Arendt D."/>
            <person name="Savage R."/>
            <person name="Osoegawa K."/>
            <person name="de Jong P."/>
            <person name="Grimwood J."/>
            <person name="Chapman J.A."/>
            <person name="Shapiro H."/>
            <person name="Aerts A."/>
            <person name="Otillar R.P."/>
            <person name="Terry A.Y."/>
            <person name="Boore J.L."/>
            <person name="Grigoriev I.V."/>
            <person name="Lindberg D.R."/>
            <person name="Seaver E.C."/>
            <person name="Weisblat D.A."/>
            <person name="Putnam N.H."/>
            <person name="Rokhsar D.S."/>
        </authorList>
    </citation>
    <scope>NUCLEOTIDE SEQUENCE</scope>
</reference>
<evidence type="ECO:0000256" key="11">
    <source>
        <dbReference type="PROSITE-ProRule" id="PRU00108"/>
    </source>
</evidence>
<dbReference type="EnsemblMetazoa" id="HelroT82517">
    <property type="protein sequence ID" value="HelroP82517"/>
    <property type="gene ID" value="HelroG82517"/>
</dbReference>
<evidence type="ECO:0000313" key="18">
    <source>
        <dbReference type="Proteomes" id="UP000015101"/>
    </source>
</evidence>
<evidence type="ECO:0000256" key="5">
    <source>
        <dbReference type="ARBA" id="ARBA00022692"/>
    </source>
</evidence>
<keyword evidence="11" id="KW-0371">Homeobox</keyword>
<dbReference type="GO" id="GO:0005634">
    <property type="term" value="C:nucleus"/>
    <property type="evidence" value="ECO:0007669"/>
    <property type="project" value="UniProtKB-SubCell"/>
</dbReference>
<dbReference type="UniPathway" id="UPA00222"/>
<dbReference type="OMA" id="SISAWIW"/>
<dbReference type="InterPro" id="IPR001356">
    <property type="entry name" value="HD"/>
</dbReference>
<feature type="transmembrane region" description="Helical" evidence="13">
    <location>
        <begin position="314"/>
        <end position="335"/>
    </location>
</feature>
<reference evidence="17" key="3">
    <citation type="submission" date="2015-06" db="UniProtKB">
        <authorList>
            <consortium name="EnsemblMetazoa"/>
        </authorList>
    </citation>
    <scope>IDENTIFICATION</scope>
</reference>
<keyword evidence="6" id="KW-0256">Endoplasmic reticulum</keyword>
<dbReference type="GO" id="GO:0003677">
    <property type="term" value="F:DNA binding"/>
    <property type="evidence" value="ECO:0007669"/>
    <property type="project" value="UniProtKB-UniRule"/>
</dbReference>
<dbReference type="SUPFAM" id="SSF46689">
    <property type="entry name" value="Homeodomain-like"/>
    <property type="match status" value="1"/>
</dbReference>
<keyword evidence="11" id="KW-0238">DNA-binding</keyword>
<dbReference type="HOGENOM" id="CLU_028277_1_0_1"/>
<dbReference type="PANTHER" id="PTHR12560">
    <property type="entry name" value="LONGEVITY ASSURANCE FACTOR 1 LAG1"/>
    <property type="match status" value="1"/>
</dbReference>
<keyword evidence="8" id="KW-0443">Lipid metabolism</keyword>
<dbReference type="PANTHER" id="PTHR12560:SF0">
    <property type="entry name" value="LD18904P"/>
    <property type="match status" value="1"/>
</dbReference>
<reference evidence="18" key="1">
    <citation type="submission" date="2012-12" db="EMBL/GenBank/DDBJ databases">
        <authorList>
            <person name="Hellsten U."/>
            <person name="Grimwood J."/>
            <person name="Chapman J.A."/>
            <person name="Shapiro H."/>
            <person name="Aerts A."/>
            <person name="Otillar R.P."/>
            <person name="Terry A.Y."/>
            <person name="Boore J.L."/>
            <person name="Simakov O."/>
            <person name="Marletaz F."/>
            <person name="Cho S.-J."/>
            <person name="Edsinger-Gonzales E."/>
            <person name="Havlak P."/>
            <person name="Kuo D.-H."/>
            <person name="Larsson T."/>
            <person name="Lv J."/>
            <person name="Arendt D."/>
            <person name="Savage R."/>
            <person name="Osoegawa K."/>
            <person name="de Jong P."/>
            <person name="Lindberg D.R."/>
            <person name="Seaver E.C."/>
            <person name="Weisblat D.A."/>
            <person name="Putnam N.H."/>
            <person name="Grigoriev I.V."/>
            <person name="Rokhsar D.S."/>
        </authorList>
    </citation>
    <scope>NUCLEOTIDE SEQUENCE</scope>
</reference>